<organism evidence="1 2">
    <name type="scientific">Cutaneotrichosporon oleaginosum</name>
    <dbReference type="NCBI Taxonomy" id="879819"/>
    <lineage>
        <taxon>Eukaryota</taxon>
        <taxon>Fungi</taxon>
        <taxon>Dikarya</taxon>
        <taxon>Basidiomycota</taxon>
        <taxon>Agaricomycotina</taxon>
        <taxon>Tremellomycetes</taxon>
        <taxon>Trichosporonales</taxon>
        <taxon>Trichosporonaceae</taxon>
        <taxon>Cutaneotrichosporon</taxon>
    </lineage>
</organism>
<dbReference type="EMBL" id="KQ087224">
    <property type="protein sequence ID" value="KLT41031.1"/>
    <property type="molecule type" value="Genomic_DNA"/>
</dbReference>
<dbReference type="AlphaFoldDB" id="A0A0J0XIX8"/>
<sequence length="216" mass="24214">MVEDLLLSAREREIIGITLHALNGERGLRRAIAVKARLHKEHRHATRGSVWEKAVELKEGEQHGLLLRYRHVDIIPDVPGADKRHETFNFVRISAILEVCAETDAGDGAVREVFEWHASDHTYVTEGKGDVNGLKFSISSPVDLRQRLKSVILTRLKVTSSRWRESWELLRLTPAGSLSEGLAAFRTSRRLMIALNTVRTLTGSMSVSIKGGQGYE</sequence>
<evidence type="ECO:0000313" key="1">
    <source>
        <dbReference type="EMBL" id="KLT41031.1"/>
    </source>
</evidence>
<proteinExistence type="predicted"/>
<dbReference type="RefSeq" id="XP_018277522.1">
    <property type="nucleotide sequence ID" value="XM_018419453.1"/>
</dbReference>
<dbReference type="Proteomes" id="UP000053611">
    <property type="component" value="Unassembled WGS sequence"/>
</dbReference>
<gene>
    <name evidence="1" type="ORF">CC85DRAFT_129668</name>
</gene>
<dbReference type="GeneID" id="28980056"/>
<keyword evidence="2" id="KW-1185">Reference proteome</keyword>
<name>A0A0J0XIX8_9TREE</name>
<protein>
    <submittedName>
        <fullName evidence="1">Uncharacterized protein</fullName>
    </submittedName>
</protein>
<evidence type="ECO:0000313" key="2">
    <source>
        <dbReference type="Proteomes" id="UP000053611"/>
    </source>
</evidence>
<reference evidence="1 2" key="1">
    <citation type="submission" date="2015-03" db="EMBL/GenBank/DDBJ databases">
        <title>Genomics and transcriptomics of the oil-accumulating basidiomycete yeast T. oleaginosus allow insights into substrate utilization and the diverse evolutionary trajectories of mating systems in fungi.</title>
        <authorList>
            <consortium name="DOE Joint Genome Institute"/>
            <person name="Kourist R."/>
            <person name="Kracht O."/>
            <person name="Bracharz F."/>
            <person name="Lipzen A."/>
            <person name="Nolan M."/>
            <person name="Ohm R."/>
            <person name="Grigoriev I."/>
            <person name="Sun S."/>
            <person name="Heitman J."/>
            <person name="Bruck T."/>
            <person name="Nowrousian M."/>
        </authorList>
    </citation>
    <scope>NUCLEOTIDE SEQUENCE [LARGE SCALE GENOMIC DNA]</scope>
    <source>
        <strain evidence="1 2">IBC0246</strain>
    </source>
</reference>
<accession>A0A0J0XIX8</accession>